<dbReference type="SUPFAM" id="SSF50969">
    <property type="entry name" value="YVTN repeat-like/Quinoprotein amine dehydrogenase"/>
    <property type="match status" value="1"/>
</dbReference>
<dbReference type="AlphaFoldDB" id="A0A1B1BKA8"/>
<evidence type="ECO:0000313" key="1">
    <source>
        <dbReference type="EMBL" id="ANP73020.1"/>
    </source>
</evidence>
<name>A0A1B1BKA8_9MICO</name>
<proteinExistence type="predicted"/>
<accession>A0A1B1BKA8</accession>
<dbReference type="InterPro" id="IPR011044">
    <property type="entry name" value="Quino_amine_DH_bsu"/>
</dbReference>
<dbReference type="KEGG" id="cart:PA27867_2068"/>
<gene>
    <name evidence="1" type="ORF">PA27867_2068</name>
</gene>
<sequence length="580" mass="63583">MASVLDAIERFSSSTFGLPPSMPLIDSTGRAIYAMYPDDRTLAYVETLGADARMTARIRVSAWISEREAVADARALLEKTQWSATREDVLRAMCTSARIDRRRAATLFSYMLKNGETVERVGQQSQPDEGALARAQMQTPPAGFRMGRLAVQPVVVNISALQSSPVVGTNGAERNVERLARSHELSRRAVLERGSAPTYLGRPDAPFQGVTVPASERIPVKATTVRLRSLTWLLWQRRESAASPNRARAHVVGLDGELTKIISLHHDVVRHFAMPHRDSVAILDSDLVLHVYDQSGRVLFETALAGTPEVTAAFGAWNQDSHPLKIQAALRGIDFDPDRRILLITLLEFVWVFSADGTVLFAKRVQAAASRSLQLGTLDERMAAAVAVLGLPPDSSHDDIAESIEMAGHRLTTDDISLTAIIEPIEDRLTNALETMASARQDDARDWIYGAWLTPDGGCIVSAYSGKTLELDACGVELRAWYARGPQLEAVRLTDCWFTASFGVPSILMEAGVAQTLSAEDRTKWHATRTPEVLSVHKANMLPPLQVVLPATFVAFYPAGEGLVIETKTKRFRIELAQNG</sequence>
<evidence type="ECO:0000313" key="2">
    <source>
        <dbReference type="Proteomes" id="UP000092582"/>
    </source>
</evidence>
<reference evidence="1 2" key="1">
    <citation type="submission" date="2016-06" db="EMBL/GenBank/DDBJ databases">
        <title>Genome sequencing of Cryobacterium arcticum PAMC 27867.</title>
        <authorList>
            <person name="Lee J."/>
            <person name="Kim O.-S."/>
        </authorList>
    </citation>
    <scope>NUCLEOTIDE SEQUENCE [LARGE SCALE GENOMIC DNA]</scope>
    <source>
        <strain evidence="1 2">PAMC 27867</strain>
    </source>
</reference>
<organism evidence="1 2">
    <name type="scientific">Cryobacterium arcticum</name>
    <dbReference type="NCBI Taxonomy" id="670052"/>
    <lineage>
        <taxon>Bacteria</taxon>
        <taxon>Bacillati</taxon>
        <taxon>Actinomycetota</taxon>
        <taxon>Actinomycetes</taxon>
        <taxon>Micrococcales</taxon>
        <taxon>Microbacteriaceae</taxon>
        <taxon>Cryobacterium</taxon>
    </lineage>
</organism>
<protein>
    <submittedName>
        <fullName evidence="1">Uncharacterized protein</fullName>
    </submittedName>
</protein>
<keyword evidence="2" id="KW-1185">Reference proteome</keyword>
<dbReference type="EMBL" id="CP016282">
    <property type="protein sequence ID" value="ANP73020.1"/>
    <property type="molecule type" value="Genomic_DNA"/>
</dbReference>
<dbReference type="Proteomes" id="UP000092582">
    <property type="component" value="Chromosome 1"/>
</dbReference>